<name>A0AAD8K5E5_TARER</name>
<reference evidence="2" key="1">
    <citation type="journal article" date="2023" name="bioRxiv">
        <title>Improved chromosome-level genome assembly for marigold (Tagetes erecta).</title>
        <authorList>
            <person name="Jiang F."/>
            <person name="Yuan L."/>
            <person name="Wang S."/>
            <person name="Wang H."/>
            <person name="Xu D."/>
            <person name="Wang A."/>
            <person name="Fan W."/>
        </authorList>
    </citation>
    <scope>NUCLEOTIDE SEQUENCE</scope>
    <source>
        <strain evidence="2">WSJ</strain>
        <tissue evidence="2">Leaf</tissue>
    </source>
</reference>
<organism evidence="2 3">
    <name type="scientific">Tagetes erecta</name>
    <name type="common">African marigold</name>
    <dbReference type="NCBI Taxonomy" id="13708"/>
    <lineage>
        <taxon>Eukaryota</taxon>
        <taxon>Viridiplantae</taxon>
        <taxon>Streptophyta</taxon>
        <taxon>Embryophyta</taxon>
        <taxon>Tracheophyta</taxon>
        <taxon>Spermatophyta</taxon>
        <taxon>Magnoliopsida</taxon>
        <taxon>eudicotyledons</taxon>
        <taxon>Gunneridae</taxon>
        <taxon>Pentapetalae</taxon>
        <taxon>asterids</taxon>
        <taxon>campanulids</taxon>
        <taxon>Asterales</taxon>
        <taxon>Asteraceae</taxon>
        <taxon>Asteroideae</taxon>
        <taxon>Heliantheae alliance</taxon>
        <taxon>Tageteae</taxon>
        <taxon>Tagetes</taxon>
    </lineage>
</organism>
<keyword evidence="3" id="KW-1185">Reference proteome</keyword>
<dbReference type="PANTHER" id="PTHR34199">
    <property type="entry name" value="NUMOD3 MOTIF FAMILY PROTEIN, EXPRESSED"/>
    <property type="match status" value="1"/>
</dbReference>
<dbReference type="AlphaFoldDB" id="A0AAD8K5E5"/>
<dbReference type="GO" id="GO:0003677">
    <property type="term" value="F:DNA binding"/>
    <property type="evidence" value="ECO:0007669"/>
    <property type="project" value="InterPro"/>
</dbReference>
<evidence type="ECO:0000313" key="2">
    <source>
        <dbReference type="EMBL" id="KAK1416709.1"/>
    </source>
</evidence>
<proteinExistence type="predicted"/>
<dbReference type="EMBL" id="JAUHHV010000007">
    <property type="protein sequence ID" value="KAK1416709.1"/>
    <property type="molecule type" value="Genomic_DNA"/>
</dbReference>
<sequence>MLSTPLNLSVTRTNNSLVPDTCFSQSLFHFVECYQLCLKAAAHLDPRVSPGLLFVRSFRRLQLPNAFNSNHHSEEASNFSELRSQIDSNYIERFHVHNFVVEKRSDKDRNEIERRLKIGLANKGRVPWNKGKKHTAETRELISQRTKEALQDPKVRKKMSECPRTLSDQTKEKIRITITRKWRERNKWKRASESFISKWAEGIANAAKKGGHGQQELDWDSYNKIEKEIALQRIQRSADVAKAKEMAQIQAEKRAKAKSEKVKATLKKHVTKVKGLPKKKSKEEKEELAVAEELKLKERLTKIHRKKSINSQLSNRDQRAWEILDLDFLKRDARKEDVSLADQIRDVKNKKAEVFINGALRSTYPKPPFF</sequence>
<evidence type="ECO:0000313" key="3">
    <source>
        <dbReference type="Proteomes" id="UP001229421"/>
    </source>
</evidence>
<gene>
    <name evidence="2" type="ORF">QVD17_25825</name>
</gene>
<feature type="domain" description="Nuclease associated modular" evidence="1">
    <location>
        <begin position="115"/>
        <end position="143"/>
    </location>
</feature>
<dbReference type="Pfam" id="PF07460">
    <property type="entry name" value="NUMOD3"/>
    <property type="match status" value="1"/>
</dbReference>
<dbReference type="PANTHER" id="PTHR34199:SF1">
    <property type="entry name" value="HISTONE-LYSINE N-METHYLTRANSFERASE, H3 LYSINE-79 SPECIFIC-LIKE PROTEIN"/>
    <property type="match status" value="1"/>
</dbReference>
<dbReference type="Proteomes" id="UP001229421">
    <property type="component" value="Unassembled WGS sequence"/>
</dbReference>
<dbReference type="InterPro" id="IPR003611">
    <property type="entry name" value="NUMOD3"/>
</dbReference>
<protein>
    <recommendedName>
        <fullName evidence="1">Nuclease associated modular domain-containing protein</fullName>
    </recommendedName>
</protein>
<accession>A0AAD8K5E5</accession>
<evidence type="ECO:0000259" key="1">
    <source>
        <dbReference type="Pfam" id="PF07460"/>
    </source>
</evidence>
<comment type="caution">
    <text evidence="2">The sequence shown here is derived from an EMBL/GenBank/DDBJ whole genome shotgun (WGS) entry which is preliminary data.</text>
</comment>